<protein>
    <submittedName>
        <fullName evidence="1">Uncharacterized protein</fullName>
    </submittedName>
</protein>
<evidence type="ECO:0000313" key="1">
    <source>
        <dbReference type="EMBL" id="PKK57800.1"/>
    </source>
</evidence>
<dbReference type="AlphaFoldDB" id="A0A2N1M842"/>
<dbReference type="EMBL" id="LLXL01004074">
    <property type="protein sequence ID" value="PKK57800.1"/>
    <property type="molecule type" value="Genomic_DNA"/>
</dbReference>
<name>A0A2N1M842_9GLOM</name>
<dbReference type="Proteomes" id="UP000233469">
    <property type="component" value="Unassembled WGS sequence"/>
</dbReference>
<reference evidence="1 2" key="2">
    <citation type="submission" date="2017-10" db="EMBL/GenBank/DDBJ databases">
        <title>Extensive intraspecific genome diversity in a model arbuscular mycorrhizal fungus.</title>
        <authorList>
            <person name="Chen E.C.H."/>
            <person name="Morin E."/>
            <person name="Baudet D."/>
            <person name="Noel J."/>
            <person name="Ndikumana S."/>
            <person name="Charron P."/>
            <person name="St-Onge C."/>
            <person name="Giorgi J."/>
            <person name="Grigoriev I.V."/>
            <person name="Roux C."/>
            <person name="Martin F.M."/>
            <person name="Corradi N."/>
        </authorList>
    </citation>
    <scope>NUCLEOTIDE SEQUENCE [LARGE SCALE GENOMIC DNA]</scope>
    <source>
        <strain evidence="1 2">C2</strain>
    </source>
</reference>
<gene>
    <name evidence="1" type="ORF">RhiirC2_797377</name>
</gene>
<reference evidence="1 2" key="1">
    <citation type="submission" date="2016-04" db="EMBL/GenBank/DDBJ databases">
        <title>Genome analyses suggest a sexual origin of heterokaryosis in a supposedly ancient asexual fungus.</title>
        <authorList>
            <person name="Ropars J."/>
            <person name="Sedzielewska K."/>
            <person name="Noel J."/>
            <person name="Charron P."/>
            <person name="Farinelli L."/>
            <person name="Marton T."/>
            <person name="Kruger M."/>
            <person name="Pelin A."/>
            <person name="Brachmann A."/>
            <person name="Corradi N."/>
        </authorList>
    </citation>
    <scope>NUCLEOTIDE SEQUENCE [LARGE SCALE GENOMIC DNA]</scope>
    <source>
        <strain evidence="1 2">C2</strain>
    </source>
</reference>
<evidence type="ECO:0000313" key="2">
    <source>
        <dbReference type="Proteomes" id="UP000233469"/>
    </source>
</evidence>
<sequence>MLERNWFLYHFRGKEGKEKLNQIFGSTDWKIKYYNQNQRTFIVLMDNNVSHQKTETNPLALATAKRPII</sequence>
<organism evidence="1 2">
    <name type="scientific">Rhizophagus irregularis</name>
    <dbReference type="NCBI Taxonomy" id="588596"/>
    <lineage>
        <taxon>Eukaryota</taxon>
        <taxon>Fungi</taxon>
        <taxon>Fungi incertae sedis</taxon>
        <taxon>Mucoromycota</taxon>
        <taxon>Glomeromycotina</taxon>
        <taxon>Glomeromycetes</taxon>
        <taxon>Glomerales</taxon>
        <taxon>Glomeraceae</taxon>
        <taxon>Rhizophagus</taxon>
    </lineage>
</organism>
<comment type="caution">
    <text evidence="1">The sequence shown here is derived from an EMBL/GenBank/DDBJ whole genome shotgun (WGS) entry which is preliminary data.</text>
</comment>
<accession>A0A2N1M842</accession>
<proteinExistence type="predicted"/>